<feature type="domain" description="ATPase AAA-type core" evidence="4">
    <location>
        <begin position="615"/>
        <end position="767"/>
    </location>
</feature>
<dbReference type="Proteomes" id="UP000236319">
    <property type="component" value="Unassembled WGS sequence"/>
</dbReference>
<dbReference type="Pfam" id="PF00004">
    <property type="entry name" value="AAA"/>
    <property type="match status" value="1"/>
</dbReference>
<accession>A0A2H6K6B1</accession>
<evidence type="ECO:0000313" key="6">
    <source>
        <dbReference type="Proteomes" id="UP000236319"/>
    </source>
</evidence>
<dbReference type="EMBL" id="BDSA01000001">
    <property type="protein sequence ID" value="GBE58527.1"/>
    <property type="molecule type" value="Genomic_DNA"/>
</dbReference>
<protein>
    <submittedName>
        <fullName evidence="5">Proteasome-activating nucleotidase</fullName>
    </submittedName>
</protein>
<comment type="caution">
    <text evidence="5">The sequence shown here is derived from an EMBL/GenBank/DDBJ whole genome shotgun (WGS) entry which is preliminary data.</text>
</comment>
<reference evidence="5 6" key="1">
    <citation type="journal article" date="2017" name="BMC Genomics">
        <title>Whole-genome assembly of Babesia ovata and comparative genomics between closely related pathogens.</title>
        <authorList>
            <person name="Yamagishi J."/>
            <person name="Asada M."/>
            <person name="Hakimi H."/>
            <person name="Tanaka T.Q."/>
            <person name="Sugimoto C."/>
            <person name="Kawazu S."/>
        </authorList>
    </citation>
    <scope>NUCLEOTIDE SEQUENCE [LARGE SCALE GENOMIC DNA]</scope>
    <source>
        <strain evidence="5 6">Miyake</strain>
    </source>
</reference>
<dbReference type="InterPro" id="IPR050168">
    <property type="entry name" value="AAA_ATPase_domain"/>
</dbReference>
<keyword evidence="1" id="KW-0547">Nucleotide-binding</keyword>
<dbReference type="SUPFAM" id="SSF52540">
    <property type="entry name" value="P-loop containing nucleoside triphosphate hydrolases"/>
    <property type="match status" value="1"/>
</dbReference>
<evidence type="ECO:0000313" key="5">
    <source>
        <dbReference type="EMBL" id="GBE58527.1"/>
    </source>
</evidence>
<dbReference type="VEuPathDB" id="PiroplasmaDB:BOVATA_000200"/>
<evidence type="ECO:0000256" key="1">
    <source>
        <dbReference type="ARBA" id="ARBA00022741"/>
    </source>
</evidence>
<evidence type="ECO:0000256" key="3">
    <source>
        <dbReference type="SAM" id="MobiDB-lite"/>
    </source>
</evidence>
<evidence type="ECO:0000256" key="2">
    <source>
        <dbReference type="ARBA" id="ARBA00022840"/>
    </source>
</evidence>
<dbReference type="OrthoDB" id="361275at2759"/>
<feature type="compositionally biased region" description="Basic and acidic residues" evidence="3">
    <location>
        <begin position="298"/>
        <end position="317"/>
    </location>
</feature>
<sequence>MSVSEESHMLAFSGFKRLRLLKSEPPGRRDDHETADVDAASPWSTCQYYRWVSEAAAEAEGPAKSTSSDPCGRIEVKSSHFERALVDRLSRKLSQWRTSLSDGDDELDVLSSLNASIARYFLQMYNGHERCKMRHGFWVSCTSEHEAWDFCSRICSSGFWLRGRQPWGTRNRRIYTIDLCERTSSGTPLGCCYSAYGYLCCCCRACQAVCGMLRMEDGEQGPQPRGNGLYNIIANNLGDILTFLEHNSQHKNIEHQLLCASVDAYVSQRRSKEICSRLWDLKEGRLSDPPKYCTRRLKNSDRSNKTSGNDRHDKGTEGDYENQLTHGCDEHVSCESVAEDLLEDCGCFLFLKSANKLFTEQNDDDATVNNRALVVDLLRDYSSMWSAYNMPVYMFCCYEVEEDNVPSSDAMVENFGAPDVHIDGAEYMLGRLQYFEHRVDLTRSLQERNSKRASYLSDRLNVAPGEKRDHLLSYLVSLTSGYGMSCLGTIVRMASCEYLAAISKRGPGARGRDCKIFADIQLTARAFEKAVAIRPPLALSVGLPGLCVLPHNTGQTVGSSSGFPPLRVDNGTISVRQGFDSMVLGEPLLGNLRNFVSSCLSHDESCETPQPFVTIEGPSGCGKTLLSIALSHELRSTLILSSVLDFLRPQVGVSEKLVHSFFSSLSSQFVDVNTTGHPHDSIMLSRDSKSGHSPGNTSSRRSVPRCVVVFEGADSLAETCGYMKSLLYALCTELERFRDLWEWQRSCSVIFVFTCQSLSSIPSRLREACISRHRYSLLGNVSTENEIEECFELYLSGRGTLLDRFRELWPSWRLDATVMALRPCDIALLCRTAAVWSVSGVVPLPSHSAVQRLAESLCTARA</sequence>
<keyword evidence="2" id="KW-0067">ATP-binding</keyword>
<name>A0A2H6K6B1_9APIC</name>
<dbReference type="AlphaFoldDB" id="A0A2H6K6B1"/>
<dbReference type="GO" id="GO:0005524">
    <property type="term" value="F:ATP binding"/>
    <property type="evidence" value="ECO:0007669"/>
    <property type="project" value="UniProtKB-KW"/>
</dbReference>
<organism evidence="5 6">
    <name type="scientific">Babesia ovata</name>
    <dbReference type="NCBI Taxonomy" id="189622"/>
    <lineage>
        <taxon>Eukaryota</taxon>
        <taxon>Sar</taxon>
        <taxon>Alveolata</taxon>
        <taxon>Apicomplexa</taxon>
        <taxon>Aconoidasida</taxon>
        <taxon>Piroplasmida</taxon>
        <taxon>Babesiidae</taxon>
        <taxon>Babesia</taxon>
    </lineage>
</organism>
<dbReference type="InterPro" id="IPR027417">
    <property type="entry name" value="P-loop_NTPase"/>
</dbReference>
<gene>
    <name evidence="5" type="ORF">BOVATA_000200</name>
</gene>
<keyword evidence="5" id="KW-0647">Proteasome</keyword>
<dbReference type="GO" id="GO:0000502">
    <property type="term" value="C:proteasome complex"/>
    <property type="evidence" value="ECO:0007669"/>
    <property type="project" value="UniProtKB-KW"/>
</dbReference>
<evidence type="ECO:0000259" key="4">
    <source>
        <dbReference type="Pfam" id="PF00004"/>
    </source>
</evidence>
<dbReference type="RefSeq" id="XP_028864770.1">
    <property type="nucleotide sequence ID" value="XM_029008937.1"/>
</dbReference>
<dbReference type="GO" id="GO:0016887">
    <property type="term" value="F:ATP hydrolysis activity"/>
    <property type="evidence" value="ECO:0007669"/>
    <property type="project" value="InterPro"/>
</dbReference>
<feature type="region of interest" description="Disordered" evidence="3">
    <location>
        <begin position="292"/>
        <end position="322"/>
    </location>
</feature>
<dbReference type="Gene3D" id="3.40.50.300">
    <property type="entry name" value="P-loop containing nucleotide triphosphate hydrolases"/>
    <property type="match status" value="1"/>
</dbReference>
<proteinExistence type="predicted"/>
<dbReference type="InterPro" id="IPR003959">
    <property type="entry name" value="ATPase_AAA_core"/>
</dbReference>
<feature type="region of interest" description="Disordered" evidence="3">
    <location>
        <begin position="681"/>
        <end position="700"/>
    </location>
</feature>
<dbReference type="PANTHER" id="PTHR23077:SF171">
    <property type="entry name" value="NUCLEAR VALOSIN-CONTAINING PROTEIN-LIKE"/>
    <property type="match status" value="1"/>
</dbReference>
<dbReference type="PANTHER" id="PTHR23077">
    <property type="entry name" value="AAA-FAMILY ATPASE"/>
    <property type="match status" value="1"/>
</dbReference>
<dbReference type="GeneID" id="39872297"/>
<keyword evidence="6" id="KW-1185">Reference proteome</keyword>